<evidence type="ECO:0000313" key="3">
    <source>
        <dbReference type="Proteomes" id="UP000824890"/>
    </source>
</evidence>
<reference evidence="2 3" key="1">
    <citation type="submission" date="2021-05" db="EMBL/GenBank/DDBJ databases">
        <title>Genome Assembly of Synthetic Allotetraploid Brassica napus Reveals Homoeologous Exchanges between Subgenomes.</title>
        <authorList>
            <person name="Davis J.T."/>
        </authorList>
    </citation>
    <scope>NUCLEOTIDE SEQUENCE [LARGE SCALE GENOMIC DNA]</scope>
    <source>
        <strain evidence="3">cv. Da-Ae</strain>
        <tissue evidence="2">Seedling</tissue>
    </source>
</reference>
<sequence>MSETEAAGVTDDYSPSIGAVDSVEEAIGGAEKWVDGFQRTVKESTDSAIRSARSLRENSTSQFRSVQDLIPHALTQYKTYENAFFSKVTEELINAKEHPAAAAGIGLAAGLVLMRGITTSSLIYFLNLFCVNLVFLWFYLLHAGPRRFLFRRTLGRFQSEEAQFLRAEKHVQELNMSVDLMKKESSKLLERSALAEKDMKRGLSELMNSGNNIHRLAKSVHKVECEAAGLMDGLRQIPGREAIKLRAEVASMTSLLRQKRIALNKRIMGMSELGVPV</sequence>
<organism evidence="2 3">
    <name type="scientific">Brassica napus</name>
    <name type="common">Rape</name>
    <dbReference type="NCBI Taxonomy" id="3708"/>
    <lineage>
        <taxon>Eukaryota</taxon>
        <taxon>Viridiplantae</taxon>
        <taxon>Streptophyta</taxon>
        <taxon>Embryophyta</taxon>
        <taxon>Tracheophyta</taxon>
        <taxon>Spermatophyta</taxon>
        <taxon>Magnoliopsida</taxon>
        <taxon>eudicotyledons</taxon>
        <taxon>Gunneridae</taxon>
        <taxon>Pentapetalae</taxon>
        <taxon>rosids</taxon>
        <taxon>malvids</taxon>
        <taxon>Brassicales</taxon>
        <taxon>Brassicaceae</taxon>
        <taxon>Brassiceae</taxon>
        <taxon>Brassica</taxon>
    </lineage>
</organism>
<dbReference type="Proteomes" id="UP000824890">
    <property type="component" value="Unassembled WGS sequence"/>
</dbReference>
<comment type="caution">
    <text evidence="2">The sequence shown here is derived from an EMBL/GenBank/DDBJ whole genome shotgun (WGS) entry which is preliminary data.</text>
</comment>
<dbReference type="PANTHER" id="PTHR34554">
    <property type="entry name" value="RGS1-HXK1-INTERACTING PROTEIN 1"/>
    <property type="match status" value="1"/>
</dbReference>
<evidence type="ECO:0000313" key="2">
    <source>
        <dbReference type="EMBL" id="KAH0871216.1"/>
    </source>
</evidence>
<keyword evidence="1" id="KW-0472">Membrane</keyword>
<proteinExistence type="predicted"/>
<name>A0ABQ7YSS9_BRANA</name>
<accession>A0ABQ7YSS9</accession>
<dbReference type="EMBL" id="JAGKQM010000017">
    <property type="protein sequence ID" value="KAH0871216.1"/>
    <property type="molecule type" value="Genomic_DNA"/>
</dbReference>
<feature type="transmembrane region" description="Helical" evidence="1">
    <location>
        <begin position="123"/>
        <end position="142"/>
    </location>
</feature>
<dbReference type="InterPro" id="IPR053284">
    <property type="entry name" value="RGS1-HXK1_interactor"/>
</dbReference>
<keyword evidence="1" id="KW-0812">Transmembrane</keyword>
<evidence type="ECO:0000256" key="1">
    <source>
        <dbReference type="SAM" id="Phobius"/>
    </source>
</evidence>
<gene>
    <name evidence="2" type="ORF">HID58_078238</name>
</gene>
<keyword evidence="1" id="KW-1133">Transmembrane helix</keyword>
<dbReference type="PANTHER" id="PTHR34554:SF2">
    <property type="entry name" value="RGS1-HXK1-INTERACTING PROTEIN 1"/>
    <property type="match status" value="1"/>
</dbReference>
<keyword evidence="3" id="KW-1185">Reference proteome</keyword>
<protein>
    <submittedName>
        <fullName evidence="2">Uncharacterized protein</fullName>
    </submittedName>
</protein>